<dbReference type="NCBIfam" id="NF047806">
    <property type="entry name" value="LIC10025_lipo"/>
    <property type="match status" value="1"/>
</dbReference>
<reference evidence="1 2" key="1">
    <citation type="submission" date="2021-08" db="EMBL/GenBank/DDBJ databases">
        <title>Complete genome sequence of Leptospira kobayashii strain E30.</title>
        <authorList>
            <person name="Nakao R."/>
            <person name="Nakamura S."/>
            <person name="Masuzawa T."/>
            <person name="Koizumi N."/>
        </authorList>
    </citation>
    <scope>NUCLEOTIDE SEQUENCE [LARGE SCALE GENOMIC DNA]</scope>
    <source>
        <strain evidence="1 2">E30</strain>
    </source>
</reference>
<dbReference type="Proteomes" id="UP000245263">
    <property type="component" value="Chromosome 1"/>
</dbReference>
<sequence length="410" mass="47747">MLFSKQYYNPILFFSLVLSFFFSCNKPNGSHYQFWKDYDSMQRAIKSSTTNETFLTAQFGGFSQAKEKDLKKTDSGVFYLELGGKLSDSGKWSIDWYPETIVGLDYFAKVEYTPKLWGRKEIYTLQRSQTSHWNGYLPRDFFAWLNEFVFIANDEPSYQKLKKDSANLQFLCESMQCHIYDETDWVVLEFVLNEETQKRFPGFYNRTGSRLEKSKLNLEIWDKANPEDRIHLSNQGKTLQFRLPARPRKQFFQKPVEIHFLADIEIRSYGITAKIQDLEYILQYQSLAHEDRFKGKFTKVGKKEISGNLLYFIPTGVIDLFIPGNMNEYFSDMMTLLVNGTQGKGGSQLEAVYLKKGNLQTNKITTYSEIMRKKFSLFGNDNSQDAAQDFEFYASWEAAMLKDLKGSASN</sequence>
<protein>
    <recommendedName>
        <fullName evidence="3">Lipoprotein</fullName>
    </recommendedName>
</protein>
<evidence type="ECO:0000313" key="2">
    <source>
        <dbReference type="Proteomes" id="UP000245263"/>
    </source>
</evidence>
<proteinExistence type="predicted"/>
<keyword evidence="2" id="KW-1185">Reference proteome</keyword>
<evidence type="ECO:0008006" key="3">
    <source>
        <dbReference type="Google" id="ProtNLM"/>
    </source>
</evidence>
<dbReference type="RefSeq" id="WP_109021724.1">
    <property type="nucleotide sequence ID" value="NZ_AP025028.1"/>
</dbReference>
<evidence type="ECO:0000313" key="1">
    <source>
        <dbReference type="EMBL" id="BDA77100.1"/>
    </source>
</evidence>
<organism evidence="1 2">
    <name type="scientific">Leptospira kobayashii</name>
    <dbReference type="NCBI Taxonomy" id="1917830"/>
    <lineage>
        <taxon>Bacteria</taxon>
        <taxon>Pseudomonadati</taxon>
        <taxon>Spirochaetota</taxon>
        <taxon>Spirochaetia</taxon>
        <taxon>Leptospirales</taxon>
        <taxon>Leptospiraceae</taxon>
        <taxon>Leptospira</taxon>
    </lineage>
</organism>
<accession>A0ABM7UQV5</accession>
<gene>
    <name evidence="1" type="ORF">LPTSP3_g00300</name>
</gene>
<dbReference type="EMBL" id="AP025028">
    <property type="protein sequence ID" value="BDA77100.1"/>
    <property type="molecule type" value="Genomic_DNA"/>
</dbReference>
<name>A0ABM7UQV5_9LEPT</name>
<dbReference type="PROSITE" id="PS51257">
    <property type="entry name" value="PROKAR_LIPOPROTEIN"/>
    <property type="match status" value="1"/>
</dbReference>